<proteinExistence type="predicted"/>
<dbReference type="InterPro" id="IPR020084">
    <property type="entry name" value="NUDIX_hydrolase_CS"/>
</dbReference>
<evidence type="ECO:0000259" key="3">
    <source>
        <dbReference type="Pfam" id="PF00293"/>
    </source>
</evidence>
<protein>
    <submittedName>
        <fullName evidence="4">NUDIX domain-containing protein</fullName>
    </submittedName>
</protein>
<dbReference type="AlphaFoldDB" id="A0A6A4RG34"/>
<dbReference type="CDD" id="cd04688">
    <property type="entry name" value="NUDIX_Hydrolase"/>
    <property type="match status" value="1"/>
</dbReference>
<organism evidence="4 5">
    <name type="scientific">Parasedimentitalea maritima</name>
    <dbReference type="NCBI Taxonomy" id="2578117"/>
    <lineage>
        <taxon>Bacteria</taxon>
        <taxon>Pseudomonadati</taxon>
        <taxon>Pseudomonadota</taxon>
        <taxon>Alphaproteobacteria</taxon>
        <taxon>Rhodobacterales</taxon>
        <taxon>Paracoccaceae</taxon>
        <taxon>Parasedimentitalea</taxon>
    </lineage>
</organism>
<dbReference type="SUPFAM" id="SSF55811">
    <property type="entry name" value="Nudix"/>
    <property type="match status" value="1"/>
</dbReference>
<dbReference type="Proteomes" id="UP000441586">
    <property type="component" value="Unassembled WGS sequence"/>
</dbReference>
<gene>
    <name evidence="4" type="ORF">GP644_01145</name>
</gene>
<name>A0A6A4RG34_9RHOB</name>
<dbReference type="InterPro" id="IPR000086">
    <property type="entry name" value="NUDIX_hydrolase_dom"/>
</dbReference>
<evidence type="ECO:0000313" key="5">
    <source>
        <dbReference type="Proteomes" id="UP000441586"/>
    </source>
</evidence>
<dbReference type="Pfam" id="PF00293">
    <property type="entry name" value="NUDIX"/>
    <property type="match status" value="1"/>
</dbReference>
<dbReference type="PROSITE" id="PS00893">
    <property type="entry name" value="NUDIX_BOX"/>
    <property type="match status" value="1"/>
</dbReference>
<comment type="caution">
    <text evidence="4">The sequence shown here is derived from an EMBL/GenBank/DDBJ whole genome shotgun (WGS) entry which is preliminary data.</text>
</comment>
<sequence length="158" mass="17671">MTPWRPDAGIRIKAIGLHWRAGKLLAAEVYNDLDHLKGVRPLGGTIEFGETWQEALKREFLEELDVTVQITGTPIVLENIYQHEGHPGHEVIFAAEIQLPDSFDLNRDVVTFKEDNGVECIARWFDLEALDIGGPELYPTGLKNLLQNSSGLVIPDSQ</sequence>
<evidence type="ECO:0000313" key="4">
    <source>
        <dbReference type="EMBL" id="KAE9632413.1"/>
    </source>
</evidence>
<keyword evidence="2" id="KW-0378">Hydrolase</keyword>
<dbReference type="InterPro" id="IPR015797">
    <property type="entry name" value="NUDIX_hydrolase-like_dom_sf"/>
</dbReference>
<dbReference type="EMBL" id="WSFO01000001">
    <property type="protein sequence ID" value="KAE9632413.1"/>
    <property type="molecule type" value="Genomic_DNA"/>
</dbReference>
<dbReference type="RefSeq" id="WP_158976401.1">
    <property type="nucleotide sequence ID" value="NZ_WSFO01000001.1"/>
</dbReference>
<dbReference type="Gene3D" id="3.90.79.10">
    <property type="entry name" value="Nucleoside Triphosphate Pyrophosphohydrolase"/>
    <property type="match status" value="1"/>
</dbReference>
<dbReference type="GO" id="GO:0016787">
    <property type="term" value="F:hydrolase activity"/>
    <property type="evidence" value="ECO:0007669"/>
    <property type="project" value="UniProtKB-KW"/>
</dbReference>
<accession>A0A6A4RG34</accession>
<feature type="domain" description="Nudix hydrolase" evidence="3">
    <location>
        <begin position="34"/>
        <end position="130"/>
    </location>
</feature>
<evidence type="ECO:0000256" key="2">
    <source>
        <dbReference type="ARBA" id="ARBA00022801"/>
    </source>
</evidence>
<evidence type="ECO:0000256" key="1">
    <source>
        <dbReference type="ARBA" id="ARBA00001946"/>
    </source>
</evidence>
<comment type="cofactor">
    <cofactor evidence="1">
        <name>Mg(2+)</name>
        <dbReference type="ChEBI" id="CHEBI:18420"/>
    </cofactor>
</comment>
<reference evidence="4 5" key="1">
    <citation type="submission" date="2019-12" db="EMBL/GenBank/DDBJ databases">
        <authorList>
            <person name="Zhang Y.-J."/>
        </authorList>
    </citation>
    <scope>NUCLEOTIDE SEQUENCE [LARGE SCALE GENOMIC DNA]</scope>
    <source>
        <strain evidence="4 5">H18S-6</strain>
    </source>
</reference>